<reference evidence="1" key="1">
    <citation type="journal article" date="2020" name="Nature">
        <title>Giant virus diversity and host interactions through global metagenomics.</title>
        <authorList>
            <person name="Schulz F."/>
            <person name="Roux S."/>
            <person name="Paez-Espino D."/>
            <person name="Jungbluth S."/>
            <person name="Walsh D.A."/>
            <person name="Denef V.J."/>
            <person name="McMahon K.D."/>
            <person name="Konstantinidis K.T."/>
            <person name="Eloe-Fadrosh E.A."/>
            <person name="Kyrpides N.C."/>
            <person name="Woyke T."/>
        </authorList>
    </citation>
    <scope>NUCLEOTIDE SEQUENCE</scope>
    <source>
        <strain evidence="1">GVMAG-M-3300023184-121</strain>
    </source>
</reference>
<proteinExistence type="predicted"/>
<protein>
    <submittedName>
        <fullName evidence="1">Uncharacterized protein</fullName>
    </submittedName>
</protein>
<evidence type="ECO:0000313" key="1">
    <source>
        <dbReference type="EMBL" id="QHT80619.1"/>
    </source>
</evidence>
<dbReference type="EMBL" id="MN739974">
    <property type="protein sequence ID" value="QHT80619.1"/>
    <property type="molecule type" value="Genomic_DNA"/>
</dbReference>
<dbReference type="AlphaFoldDB" id="A0A6C0HJE8"/>
<accession>A0A6C0HJE8</accession>
<organism evidence="1">
    <name type="scientific">viral metagenome</name>
    <dbReference type="NCBI Taxonomy" id="1070528"/>
    <lineage>
        <taxon>unclassified sequences</taxon>
        <taxon>metagenomes</taxon>
        <taxon>organismal metagenomes</taxon>
    </lineage>
</organism>
<sequence>MSSPFVCGIRRFSKHNTATIERPSNTALHQENQQSLNHLIQLREQQDSGCFALSTKLQVVQESQPVQQVSIKEQIYTPWKTPSTN</sequence>
<name>A0A6C0HJE8_9ZZZZ</name>